<organism evidence="3 4">
    <name type="scientific">Perkinsus chesapeaki</name>
    <name type="common">Clam parasite</name>
    <name type="synonym">Perkinsus andrewsi</name>
    <dbReference type="NCBI Taxonomy" id="330153"/>
    <lineage>
        <taxon>Eukaryota</taxon>
        <taxon>Sar</taxon>
        <taxon>Alveolata</taxon>
        <taxon>Perkinsozoa</taxon>
        <taxon>Perkinsea</taxon>
        <taxon>Perkinsida</taxon>
        <taxon>Perkinsidae</taxon>
        <taxon>Perkinsus</taxon>
    </lineage>
</organism>
<gene>
    <name evidence="3" type="ORF">FOL47_002601</name>
</gene>
<feature type="transmembrane region" description="Helical" evidence="2">
    <location>
        <begin position="184"/>
        <end position="202"/>
    </location>
</feature>
<feature type="non-terminal residue" evidence="3">
    <location>
        <position position="311"/>
    </location>
</feature>
<dbReference type="Proteomes" id="UP000591131">
    <property type="component" value="Unassembled WGS sequence"/>
</dbReference>
<name>A0A7J6KQ49_PERCH</name>
<keyword evidence="2" id="KW-1133">Transmembrane helix</keyword>
<keyword evidence="4" id="KW-1185">Reference proteome</keyword>
<dbReference type="EMBL" id="JAAPAO010001721">
    <property type="protein sequence ID" value="KAF4648972.1"/>
    <property type="molecule type" value="Genomic_DNA"/>
</dbReference>
<feature type="transmembrane region" description="Helical" evidence="2">
    <location>
        <begin position="93"/>
        <end position="114"/>
    </location>
</feature>
<reference evidence="3 4" key="1">
    <citation type="submission" date="2020-04" db="EMBL/GenBank/DDBJ databases">
        <title>Perkinsus chesapeaki whole genome sequence.</title>
        <authorList>
            <person name="Bogema D.R."/>
        </authorList>
    </citation>
    <scope>NUCLEOTIDE SEQUENCE [LARGE SCALE GENOMIC DNA]</scope>
    <source>
        <strain evidence="3">ATCC PRA-425</strain>
    </source>
</reference>
<feature type="transmembrane region" description="Helical" evidence="2">
    <location>
        <begin position="121"/>
        <end position="139"/>
    </location>
</feature>
<feature type="transmembrane region" description="Helical" evidence="2">
    <location>
        <begin position="26"/>
        <end position="50"/>
    </location>
</feature>
<keyword evidence="2" id="KW-0472">Membrane</keyword>
<sequence>AFFFICCNIVISQALSIPFMFTTAGWVALITQAFAAVTTFICIQLIRITLRSERVVHYAEQKGIPPFEREYTFLGEFCAGSLGRAGITLVIFLEYYTCLSTILAAIGLCVELLLPQVKAEFWIIASGVLTLILVLVPWLKEVSAMIGVIAMIGTLGSLLAWVGSAFSILPDSNFEENLKPRDPLFINIVTAGSLSIWTFAGAPSIPPYTGVVKGSNDRRTTLIIFICFVIAVSYVAIVGTVGMHICEGVCHPFYPKSLEGEIDVYGTPCKIHVVEIRGEVHSCRSGSSRGNSGQTPTRPFSSDRLRLAHFV</sequence>
<evidence type="ECO:0000313" key="4">
    <source>
        <dbReference type="Proteomes" id="UP000591131"/>
    </source>
</evidence>
<feature type="transmembrane region" description="Helical" evidence="2">
    <location>
        <begin position="222"/>
        <end position="246"/>
    </location>
</feature>
<proteinExistence type="predicted"/>
<dbReference type="AlphaFoldDB" id="A0A7J6KQ49"/>
<dbReference type="OrthoDB" id="655540at2759"/>
<evidence type="ECO:0000256" key="2">
    <source>
        <dbReference type="SAM" id="Phobius"/>
    </source>
</evidence>
<feature type="region of interest" description="Disordered" evidence="1">
    <location>
        <begin position="283"/>
        <end position="302"/>
    </location>
</feature>
<feature type="compositionally biased region" description="Low complexity" evidence="1">
    <location>
        <begin position="283"/>
        <end position="293"/>
    </location>
</feature>
<accession>A0A7J6KQ49</accession>
<feature type="transmembrane region" description="Helical" evidence="2">
    <location>
        <begin position="145"/>
        <end position="163"/>
    </location>
</feature>
<evidence type="ECO:0000256" key="1">
    <source>
        <dbReference type="SAM" id="MobiDB-lite"/>
    </source>
</evidence>
<protein>
    <recommendedName>
        <fullName evidence="5">Solute carrier 38 member</fullName>
    </recommendedName>
</protein>
<feature type="non-terminal residue" evidence="3">
    <location>
        <position position="1"/>
    </location>
</feature>
<evidence type="ECO:0008006" key="5">
    <source>
        <dbReference type="Google" id="ProtNLM"/>
    </source>
</evidence>
<keyword evidence="2" id="KW-0812">Transmembrane</keyword>
<comment type="caution">
    <text evidence="3">The sequence shown here is derived from an EMBL/GenBank/DDBJ whole genome shotgun (WGS) entry which is preliminary data.</text>
</comment>
<evidence type="ECO:0000313" key="3">
    <source>
        <dbReference type="EMBL" id="KAF4648972.1"/>
    </source>
</evidence>